<keyword evidence="3" id="KW-1185">Reference proteome</keyword>
<proteinExistence type="predicted"/>
<gene>
    <name evidence="2" type="ORF">C1645_837591</name>
</gene>
<protein>
    <submittedName>
        <fullName evidence="2">Uncharacterized protein</fullName>
    </submittedName>
</protein>
<dbReference type="AlphaFoldDB" id="A0A397S8C0"/>
<organism evidence="2 3">
    <name type="scientific">Glomus cerebriforme</name>
    <dbReference type="NCBI Taxonomy" id="658196"/>
    <lineage>
        <taxon>Eukaryota</taxon>
        <taxon>Fungi</taxon>
        <taxon>Fungi incertae sedis</taxon>
        <taxon>Mucoromycota</taxon>
        <taxon>Glomeromycotina</taxon>
        <taxon>Glomeromycetes</taxon>
        <taxon>Glomerales</taxon>
        <taxon>Glomeraceae</taxon>
        <taxon>Glomus</taxon>
    </lineage>
</organism>
<accession>A0A397S8C0</accession>
<dbReference type="OrthoDB" id="2363787at2759"/>
<dbReference type="EMBL" id="QKYT01000853">
    <property type="protein sequence ID" value="RIA81059.1"/>
    <property type="molecule type" value="Genomic_DNA"/>
</dbReference>
<sequence>MTSTLIVIALITHLKTYDKTVSGDALYRKKISSQNYTFGIKQFINARHEYNETFAEEIATIMEPKIDLNGKMIPWEPTNIPSSKPFINISTTVCKLMTLLEDMNFVKTQSSIYSSFHKNICTISFNIGYSKEAKWFEILNDKWNEPYPTPTTPLTFTTITSLSFTTLLTSTIPQNESNNKSINDDSNSTSTYTHPTRKHH</sequence>
<feature type="compositionally biased region" description="Low complexity" evidence="1">
    <location>
        <begin position="175"/>
        <end position="191"/>
    </location>
</feature>
<dbReference type="Proteomes" id="UP000265703">
    <property type="component" value="Unassembled WGS sequence"/>
</dbReference>
<name>A0A397S8C0_9GLOM</name>
<feature type="region of interest" description="Disordered" evidence="1">
    <location>
        <begin position="175"/>
        <end position="200"/>
    </location>
</feature>
<evidence type="ECO:0000313" key="3">
    <source>
        <dbReference type="Proteomes" id="UP000265703"/>
    </source>
</evidence>
<evidence type="ECO:0000313" key="2">
    <source>
        <dbReference type="EMBL" id="RIA81059.1"/>
    </source>
</evidence>
<evidence type="ECO:0000256" key="1">
    <source>
        <dbReference type="SAM" id="MobiDB-lite"/>
    </source>
</evidence>
<reference evidence="2 3" key="1">
    <citation type="submission" date="2018-06" db="EMBL/GenBank/DDBJ databases">
        <title>Comparative genomics reveals the genomic features of Rhizophagus irregularis, R. cerebriforme, R. diaphanum and Gigaspora rosea, and their symbiotic lifestyle signature.</title>
        <authorList>
            <person name="Morin E."/>
            <person name="San Clemente H."/>
            <person name="Chen E.C.H."/>
            <person name="De La Providencia I."/>
            <person name="Hainaut M."/>
            <person name="Kuo A."/>
            <person name="Kohler A."/>
            <person name="Murat C."/>
            <person name="Tang N."/>
            <person name="Roy S."/>
            <person name="Loubradou J."/>
            <person name="Henrissat B."/>
            <person name="Grigoriev I.V."/>
            <person name="Corradi N."/>
            <person name="Roux C."/>
            <person name="Martin F.M."/>
        </authorList>
    </citation>
    <scope>NUCLEOTIDE SEQUENCE [LARGE SCALE GENOMIC DNA]</scope>
    <source>
        <strain evidence="2 3">DAOM 227022</strain>
    </source>
</reference>
<comment type="caution">
    <text evidence="2">The sequence shown here is derived from an EMBL/GenBank/DDBJ whole genome shotgun (WGS) entry which is preliminary data.</text>
</comment>